<dbReference type="EMBL" id="CAVLGL010000089">
    <property type="protein sequence ID" value="CAK1593995.1"/>
    <property type="molecule type" value="Genomic_DNA"/>
</dbReference>
<feature type="compositionally biased region" description="Low complexity" evidence="1">
    <location>
        <begin position="103"/>
        <end position="117"/>
    </location>
</feature>
<comment type="caution">
    <text evidence="3">The sequence shown here is derived from an EMBL/GenBank/DDBJ whole genome shotgun (WGS) entry which is preliminary data.</text>
</comment>
<accession>A0AAV1LGJ7</accession>
<dbReference type="AlphaFoldDB" id="A0AAV1LGJ7"/>
<feature type="region of interest" description="Disordered" evidence="1">
    <location>
        <begin position="103"/>
        <end position="127"/>
    </location>
</feature>
<evidence type="ECO:0000259" key="2">
    <source>
        <dbReference type="Pfam" id="PF13843"/>
    </source>
</evidence>
<protein>
    <recommendedName>
        <fullName evidence="2">PiggyBac transposable element-derived protein domain-containing protein</fullName>
    </recommendedName>
</protein>
<feature type="domain" description="PiggyBac transposable element-derived protein" evidence="2">
    <location>
        <begin position="222"/>
        <end position="330"/>
    </location>
</feature>
<reference evidence="3 4" key="1">
    <citation type="submission" date="2023-11" db="EMBL/GenBank/DDBJ databases">
        <authorList>
            <person name="Hedman E."/>
            <person name="Englund M."/>
            <person name="Stromberg M."/>
            <person name="Nyberg Akerstrom W."/>
            <person name="Nylinder S."/>
            <person name="Jareborg N."/>
            <person name="Kallberg Y."/>
            <person name="Kronander E."/>
        </authorList>
    </citation>
    <scope>NUCLEOTIDE SEQUENCE [LARGE SCALE GENOMIC DNA]</scope>
</reference>
<keyword evidence="4" id="KW-1185">Reference proteome</keyword>
<gene>
    <name evidence="3" type="ORF">PARMNEM_LOCUS13695</name>
</gene>
<evidence type="ECO:0000313" key="3">
    <source>
        <dbReference type="EMBL" id="CAK1593995.1"/>
    </source>
</evidence>
<dbReference type="PANTHER" id="PTHR47272">
    <property type="entry name" value="DDE_TNP_1_7 DOMAIN-CONTAINING PROTEIN"/>
    <property type="match status" value="1"/>
</dbReference>
<dbReference type="InterPro" id="IPR029526">
    <property type="entry name" value="PGBD"/>
</dbReference>
<proteinExistence type="predicted"/>
<evidence type="ECO:0000313" key="4">
    <source>
        <dbReference type="Proteomes" id="UP001314205"/>
    </source>
</evidence>
<evidence type="ECO:0000256" key="1">
    <source>
        <dbReference type="SAM" id="MobiDB-lite"/>
    </source>
</evidence>
<dbReference type="Proteomes" id="UP001314205">
    <property type="component" value="Unassembled WGS sequence"/>
</dbReference>
<dbReference type="PANTHER" id="PTHR47272:SF1">
    <property type="entry name" value="PIGGYBAC TRANSPOSABLE ELEMENT-DERIVED PROTEIN 3-LIKE"/>
    <property type="match status" value="1"/>
</dbReference>
<organism evidence="3 4">
    <name type="scientific">Parnassius mnemosyne</name>
    <name type="common">clouded apollo</name>
    <dbReference type="NCBI Taxonomy" id="213953"/>
    <lineage>
        <taxon>Eukaryota</taxon>
        <taxon>Metazoa</taxon>
        <taxon>Ecdysozoa</taxon>
        <taxon>Arthropoda</taxon>
        <taxon>Hexapoda</taxon>
        <taxon>Insecta</taxon>
        <taxon>Pterygota</taxon>
        <taxon>Neoptera</taxon>
        <taxon>Endopterygota</taxon>
        <taxon>Lepidoptera</taxon>
        <taxon>Glossata</taxon>
        <taxon>Ditrysia</taxon>
        <taxon>Papilionoidea</taxon>
        <taxon>Papilionidae</taxon>
        <taxon>Parnassiinae</taxon>
        <taxon>Parnassini</taxon>
        <taxon>Parnassius</taxon>
        <taxon>Driopa</taxon>
    </lineage>
</organism>
<sequence>MADRSTAFAHRKVLPHLIIQQQRRARQLVALVPKPGAKSDLDETESSEDEFQYYTRPTHSDSSSPPPSLPSSIENLNLLSDDDIEVNQVFASTSLVLYQQSSVSSPSINPCSPSILSPNPPETDTSPWCPVPSPLSPSIQATPSQVPSPIVSNFKRRNQLPPLSPLFAPSPSTVTRSKKPRFVTVRRRVIPPKRLEPNWGRFKFTGCAEVDDIAFEQREEKSPIEYFRLFFSDDIISLIVQQTNLYSTQLNGNSKNITEEDIKDFLAILVYMSVNKLPAYTDYWAKLTRCDKVADIITLKKFQLLRRYLHFNDNWKDDGDRYYKVRPVLKKNK</sequence>
<name>A0AAV1LGJ7_9NEOP</name>
<dbReference type="Pfam" id="PF13843">
    <property type="entry name" value="DDE_Tnp_1_7"/>
    <property type="match status" value="1"/>
</dbReference>